<keyword evidence="5 12" id="KW-0004">4Fe-4S</keyword>
<organism evidence="15 16">
    <name type="scientific">Pseudonocardia nematodicida</name>
    <dbReference type="NCBI Taxonomy" id="1206997"/>
    <lineage>
        <taxon>Bacteria</taxon>
        <taxon>Bacillati</taxon>
        <taxon>Actinomycetota</taxon>
        <taxon>Actinomycetes</taxon>
        <taxon>Pseudonocardiales</taxon>
        <taxon>Pseudonocardiaceae</taxon>
        <taxon>Pseudonocardia</taxon>
    </lineage>
</organism>
<evidence type="ECO:0000259" key="14">
    <source>
        <dbReference type="PROSITE" id="PS51379"/>
    </source>
</evidence>
<keyword evidence="8 12" id="KW-0249">Electron transport</keyword>
<sequence length="114" mass="12057">MTYVITGDCVDIMDRSCVAVCPVDCIYTGDRKLYINPAECIECGACETECPVESIALEADVEPGDQVHITDNAAFFYEILPGRDAPLGDPGGADRLGPVPADTPLVAALPGREP</sequence>
<dbReference type="InterPro" id="IPR017896">
    <property type="entry name" value="4Fe4S_Fe-S-bd"/>
</dbReference>
<dbReference type="PANTHER" id="PTHR42859:SF2">
    <property type="entry name" value="FERREDOXIN"/>
    <property type="match status" value="1"/>
</dbReference>
<dbReference type="InterPro" id="IPR054830">
    <property type="entry name" value="FdxA_Actino"/>
</dbReference>
<dbReference type="PROSITE" id="PS00198">
    <property type="entry name" value="4FE4S_FER_1"/>
    <property type="match status" value="1"/>
</dbReference>
<keyword evidence="6 12" id="KW-0479">Metal-binding</keyword>
<evidence type="ECO:0000256" key="12">
    <source>
        <dbReference type="RuleBase" id="RU365098"/>
    </source>
</evidence>
<keyword evidence="7" id="KW-0677">Repeat</keyword>
<feature type="domain" description="4Fe-4S ferredoxin-type" evidence="14">
    <location>
        <begin position="31"/>
        <end position="60"/>
    </location>
</feature>
<dbReference type="PANTHER" id="PTHR42859">
    <property type="entry name" value="OXIDOREDUCTASE"/>
    <property type="match status" value="1"/>
</dbReference>
<dbReference type="Proteomes" id="UP001494902">
    <property type="component" value="Unassembled WGS sequence"/>
</dbReference>
<evidence type="ECO:0000256" key="11">
    <source>
        <dbReference type="ARBA" id="ARBA00023291"/>
    </source>
</evidence>
<dbReference type="NCBIfam" id="NF045480">
    <property type="entry name" value="FdxA_Actino"/>
    <property type="match status" value="1"/>
</dbReference>
<keyword evidence="10 12" id="KW-0411">Iron-sulfur</keyword>
<dbReference type="InterPro" id="IPR050294">
    <property type="entry name" value="RnfB_subfamily"/>
</dbReference>
<comment type="caution">
    <text evidence="15">The sequence shown here is derived from an EMBL/GenBank/DDBJ whole genome shotgun (WGS) entry which is preliminary data.</text>
</comment>
<evidence type="ECO:0000256" key="2">
    <source>
        <dbReference type="ARBA" id="ARBA00003532"/>
    </source>
</evidence>
<gene>
    <name evidence="15" type="primary">fdxA</name>
    <name evidence="15" type="ORF">WIS52_03110</name>
</gene>
<reference evidence="15 16" key="1">
    <citation type="submission" date="2024-03" db="EMBL/GenBank/DDBJ databases">
        <title>Draft genome sequence of Pseudonocardia nematodicida JCM 31783.</title>
        <authorList>
            <person name="Butdee W."/>
            <person name="Duangmal K."/>
        </authorList>
    </citation>
    <scope>NUCLEOTIDE SEQUENCE [LARGE SCALE GENOMIC DNA]</scope>
    <source>
        <strain evidence="15 16">JCM 31783</strain>
    </source>
</reference>
<comment type="cofactor">
    <cofactor evidence="1 12">
        <name>[4Fe-4S] cluster</name>
        <dbReference type="ChEBI" id="CHEBI:49883"/>
    </cofactor>
</comment>
<dbReference type="InterPro" id="IPR017900">
    <property type="entry name" value="4Fe4S_Fe_S_CS"/>
</dbReference>
<comment type="cofactor">
    <cofactor evidence="12">
        <name>[3Fe-4S] cluster</name>
        <dbReference type="ChEBI" id="CHEBI:21137"/>
    </cofactor>
    <text evidence="12">Binds 1 [3Fe-4S] cluster.</text>
</comment>
<evidence type="ECO:0000256" key="1">
    <source>
        <dbReference type="ARBA" id="ARBA00001966"/>
    </source>
</evidence>
<dbReference type="Gene3D" id="3.30.70.20">
    <property type="match status" value="1"/>
</dbReference>
<evidence type="ECO:0000313" key="15">
    <source>
        <dbReference type="EMBL" id="MEQ3549449.1"/>
    </source>
</evidence>
<name>A0ABV1K4S4_9PSEU</name>
<comment type="function">
    <text evidence="2 12">Ferredoxins are iron-sulfur proteins that transfer electrons in a wide variety of metabolic reactions.</text>
</comment>
<evidence type="ECO:0000256" key="8">
    <source>
        <dbReference type="ARBA" id="ARBA00022982"/>
    </source>
</evidence>
<keyword evidence="11 12" id="KW-0003">3Fe-4S</keyword>
<proteinExistence type="predicted"/>
<dbReference type="SUPFAM" id="SSF54862">
    <property type="entry name" value="4Fe-4S ferredoxins"/>
    <property type="match status" value="1"/>
</dbReference>
<accession>A0ABV1K4S4</accession>
<evidence type="ECO:0000256" key="4">
    <source>
        <dbReference type="ARBA" id="ARBA00022448"/>
    </source>
</evidence>
<feature type="region of interest" description="Disordered" evidence="13">
    <location>
        <begin position="86"/>
        <end position="114"/>
    </location>
</feature>
<evidence type="ECO:0000256" key="13">
    <source>
        <dbReference type="SAM" id="MobiDB-lite"/>
    </source>
</evidence>
<evidence type="ECO:0000256" key="6">
    <source>
        <dbReference type="ARBA" id="ARBA00022723"/>
    </source>
</evidence>
<evidence type="ECO:0000256" key="9">
    <source>
        <dbReference type="ARBA" id="ARBA00023004"/>
    </source>
</evidence>
<dbReference type="InterPro" id="IPR000813">
    <property type="entry name" value="7Fe_ferredoxin"/>
</dbReference>
<dbReference type="PROSITE" id="PS51379">
    <property type="entry name" value="4FE4S_FER_2"/>
    <property type="match status" value="1"/>
</dbReference>
<dbReference type="EMBL" id="JBEDNQ010000001">
    <property type="protein sequence ID" value="MEQ3549449.1"/>
    <property type="molecule type" value="Genomic_DNA"/>
</dbReference>
<dbReference type="PRINTS" id="PR00354">
    <property type="entry name" value="7FE8SFRDOXIN"/>
</dbReference>
<keyword evidence="16" id="KW-1185">Reference proteome</keyword>
<evidence type="ECO:0000256" key="7">
    <source>
        <dbReference type="ARBA" id="ARBA00022737"/>
    </source>
</evidence>
<evidence type="ECO:0000256" key="10">
    <source>
        <dbReference type="ARBA" id="ARBA00023014"/>
    </source>
</evidence>
<keyword evidence="4 12" id="KW-0813">Transport</keyword>
<keyword evidence="9 12" id="KW-0408">Iron</keyword>
<evidence type="ECO:0000256" key="3">
    <source>
        <dbReference type="ARBA" id="ARBA00013529"/>
    </source>
</evidence>
<evidence type="ECO:0000313" key="16">
    <source>
        <dbReference type="Proteomes" id="UP001494902"/>
    </source>
</evidence>
<dbReference type="RefSeq" id="WP_349296523.1">
    <property type="nucleotide sequence ID" value="NZ_JBEDNQ010000001.1"/>
</dbReference>
<protein>
    <recommendedName>
        <fullName evidence="3 12">Ferredoxin</fullName>
    </recommendedName>
</protein>
<dbReference type="Pfam" id="PF00037">
    <property type="entry name" value="Fer4"/>
    <property type="match status" value="1"/>
</dbReference>
<evidence type="ECO:0000256" key="5">
    <source>
        <dbReference type="ARBA" id="ARBA00022485"/>
    </source>
</evidence>